<evidence type="ECO:0000256" key="1">
    <source>
        <dbReference type="SAM" id="MobiDB-lite"/>
    </source>
</evidence>
<protein>
    <submittedName>
        <fullName evidence="2">Uncharacterized protein</fullName>
    </submittedName>
</protein>
<name>A0A3S5B694_9PLAT</name>
<dbReference type="AlphaFoldDB" id="A0A3S5B694"/>
<evidence type="ECO:0000313" key="3">
    <source>
        <dbReference type="Proteomes" id="UP000784294"/>
    </source>
</evidence>
<keyword evidence="3" id="KW-1185">Reference proteome</keyword>
<evidence type="ECO:0000313" key="2">
    <source>
        <dbReference type="EMBL" id="VEL34904.1"/>
    </source>
</evidence>
<organism evidence="2 3">
    <name type="scientific">Protopolystoma xenopodis</name>
    <dbReference type="NCBI Taxonomy" id="117903"/>
    <lineage>
        <taxon>Eukaryota</taxon>
        <taxon>Metazoa</taxon>
        <taxon>Spiralia</taxon>
        <taxon>Lophotrochozoa</taxon>
        <taxon>Platyhelminthes</taxon>
        <taxon>Monogenea</taxon>
        <taxon>Polyopisthocotylea</taxon>
        <taxon>Polystomatidea</taxon>
        <taxon>Polystomatidae</taxon>
        <taxon>Protopolystoma</taxon>
    </lineage>
</organism>
<reference evidence="2" key="1">
    <citation type="submission" date="2018-11" db="EMBL/GenBank/DDBJ databases">
        <authorList>
            <consortium name="Pathogen Informatics"/>
        </authorList>
    </citation>
    <scope>NUCLEOTIDE SEQUENCE</scope>
</reference>
<comment type="caution">
    <text evidence="2">The sequence shown here is derived from an EMBL/GenBank/DDBJ whole genome shotgun (WGS) entry which is preliminary data.</text>
</comment>
<feature type="region of interest" description="Disordered" evidence="1">
    <location>
        <begin position="70"/>
        <end position="92"/>
    </location>
</feature>
<proteinExistence type="predicted"/>
<dbReference type="EMBL" id="CAAALY010248649">
    <property type="protein sequence ID" value="VEL34904.1"/>
    <property type="molecule type" value="Genomic_DNA"/>
</dbReference>
<gene>
    <name evidence="2" type="ORF">PXEA_LOCUS28344</name>
</gene>
<accession>A0A3S5B694</accession>
<dbReference type="Proteomes" id="UP000784294">
    <property type="component" value="Unassembled WGS sequence"/>
</dbReference>
<sequence length="172" mass="17767">MELQYVDEERKRVNELMLRLDSMPVGKSGTAAGGHGGPVQHLLQQRFARRFVPKLIGSAGVAGLGPGGKGSLAHATTGQPRSGPLLRSTNGPASRASLAGLTGDLETAEYLAMHGTYPLNLGLVSEHATPGSAFSLTSTAAGFVSGLSAGAGTLHRIAIQLNFTVGVRRIKI</sequence>